<evidence type="ECO:0000313" key="6">
    <source>
        <dbReference type="EMBL" id="AEQ53681.1"/>
    </source>
</evidence>
<evidence type="ECO:0000256" key="2">
    <source>
        <dbReference type="ARBA" id="ARBA00022452"/>
    </source>
</evidence>
<dbReference type="Proteomes" id="UP000008850">
    <property type="component" value="Chromosome"/>
</dbReference>
<dbReference type="InterPro" id="IPR039910">
    <property type="entry name" value="D15-like"/>
</dbReference>
<feature type="domain" description="POTRA" evidence="5">
    <location>
        <begin position="235"/>
        <end position="292"/>
    </location>
</feature>
<dbReference type="InterPro" id="IPR010827">
    <property type="entry name" value="BamA/TamA_POTRA"/>
</dbReference>
<keyword evidence="2" id="KW-1134">Transmembrane beta strand</keyword>
<dbReference type="KEGG" id="phl:KKY_3699"/>
<dbReference type="PANTHER" id="PTHR12815">
    <property type="entry name" value="SORTING AND ASSEMBLY MACHINERY SAMM50 PROTEIN FAMILY MEMBER"/>
    <property type="match status" value="1"/>
</dbReference>
<name>G4RBP0_PELHB</name>
<dbReference type="Gene3D" id="3.10.20.310">
    <property type="entry name" value="membrane protein fhac"/>
    <property type="match status" value="1"/>
</dbReference>
<reference evidence="6 7" key="1">
    <citation type="journal article" date="2012" name="J. Bacteriol.">
        <title>Complete genome sequence of Pelagibacterium halotolerans B2T.</title>
        <authorList>
            <person name="Huo Y.Y."/>
            <person name="Cheng H."/>
            <person name="Han X.F."/>
            <person name="Jiang X.W."/>
            <person name="Sun C."/>
            <person name="Zhang X.Q."/>
            <person name="Zhu X.F."/>
            <person name="Liu Y.F."/>
            <person name="Li P.F."/>
            <person name="Ni P.X."/>
            <person name="Wu M."/>
        </authorList>
    </citation>
    <scope>NUCLEOTIDE SEQUENCE [LARGE SCALE GENOMIC DNA]</scope>
    <source>
        <strain evidence="7">DSM 22347 / JCM 15775 / CGMCC 1.7692 / B2</strain>
    </source>
</reference>
<evidence type="ECO:0000259" key="5">
    <source>
        <dbReference type="Pfam" id="PF07244"/>
    </source>
</evidence>
<feature type="domain" description="Bacterial surface antigen (D15)" evidence="4">
    <location>
        <begin position="334"/>
        <end position="635"/>
    </location>
</feature>
<proteinExistence type="predicted"/>
<dbReference type="GO" id="GO:0019867">
    <property type="term" value="C:outer membrane"/>
    <property type="evidence" value="ECO:0007669"/>
    <property type="project" value="InterPro"/>
</dbReference>
<dbReference type="PANTHER" id="PTHR12815:SF42">
    <property type="entry name" value="BACTERIAL SURFACE ANTIGEN (D15) DOMAIN-CONTAINING PROTEIN"/>
    <property type="match status" value="1"/>
</dbReference>
<dbReference type="eggNOG" id="COG0729">
    <property type="taxonomic scope" value="Bacteria"/>
</dbReference>
<accession>G4RBP0</accession>
<evidence type="ECO:0000313" key="7">
    <source>
        <dbReference type="Proteomes" id="UP000008850"/>
    </source>
</evidence>
<evidence type="ECO:0000256" key="1">
    <source>
        <dbReference type="ARBA" id="ARBA00004370"/>
    </source>
</evidence>
<dbReference type="Pfam" id="PF07244">
    <property type="entry name" value="POTRA"/>
    <property type="match status" value="1"/>
</dbReference>
<evidence type="ECO:0000259" key="4">
    <source>
        <dbReference type="Pfam" id="PF01103"/>
    </source>
</evidence>
<dbReference type="InterPro" id="IPR000184">
    <property type="entry name" value="Bac_surfAg_D15"/>
</dbReference>
<dbReference type="PATRIC" id="fig|1082931.4.peg.3648"/>
<dbReference type="STRING" id="1082931.KKY_3699"/>
<dbReference type="EMBL" id="CP003075">
    <property type="protein sequence ID" value="AEQ53681.1"/>
    <property type="molecule type" value="Genomic_DNA"/>
</dbReference>
<dbReference type="AlphaFoldDB" id="G4RBP0"/>
<protein>
    <submittedName>
        <fullName evidence="6">Outer membrane protein</fullName>
    </submittedName>
</protein>
<comment type="subcellular location">
    <subcellularLocation>
        <location evidence="1">Membrane</location>
    </subcellularLocation>
</comment>
<dbReference type="HOGENOM" id="CLU_018618_0_1_5"/>
<evidence type="ECO:0000256" key="3">
    <source>
        <dbReference type="ARBA" id="ARBA00023136"/>
    </source>
</evidence>
<dbReference type="RefSeq" id="WP_014132825.1">
    <property type="nucleotide sequence ID" value="NC_016078.1"/>
</dbReference>
<keyword evidence="2" id="KW-0812">Transmembrane</keyword>
<dbReference type="Pfam" id="PF01103">
    <property type="entry name" value="Omp85"/>
    <property type="match status" value="1"/>
</dbReference>
<keyword evidence="7" id="KW-1185">Reference proteome</keyword>
<keyword evidence="3" id="KW-0472">Membrane</keyword>
<gene>
    <name evidence="6" type="ordered locus">KKY_3699</name>
</gene>
<organism evidence="6 7">
    <name type="scientific">Pelagibacterium halotolerans (strain DSM 22347 / JCM 15775 / CGMCC 1.7692 / B2)</name>
    <dbReference type="NCBI Taxonomy" id="1082931"/>
    <lineage>
        <taxon>Bacteria</taxon>
        <taxon>Pseudomonadati</taxon>
        <taxon>Pseudomonadota</taxon>
        <taxon>Alphaproteobacteria</taxon>
        <taxon>Hyphomicrobiales</taxon>
        <taxon>Devosiaceae</taxon>
        <taxon>Pelagibacterium</taxon>
    </lineage>
</organism>
<dbReference type="Gene3D" id="2.40.160.50">
    <property type="entry name" value="membrane protein fhac: a member of the omp85/tpsb transporter family"/>
    <property type="match status" value="1"/>
</dbReference>
<sequence length="635" mass="68391">MKANKRHSLIAFCVAGTLLAGPVYGFELFGIQFFGSEAQDADAVIGDPRTYDLTFETGTEGDVDAALRGASNLWGDRDQPASGVPGLLAKARGDYARMIGALYNLGYYGGSVSILVNGREASSIPPDASLPEPSQIRVTVDPGPQFVFGPLRVTNRAPMPVLEADRVEAPSEIGFVTGQVARATIIAQTEQRLVEAWRQLGYPKAQIASRDVVADHPSRTLEVSIVVDPGAYAAIGSIGVQGTQNMSPAFIVRQTGLVQGAEYDPDDIERARERLTRLGVFRSMRIEAAEQVQPNGQLPYQIIVQEQALRRFGIGASYGTLDGLGVEGYWLHRNLFGEAERLRLDARVAGISFPIDTAEFDYAFGGTFTKPGIFTPETDLVASLSADRSVLPLYTETSVQGRLGIEQLFTDDISGGLGLQFQHSYFEDDATFGNRNFTTAGLYGRGVFDNRDSDLDPTEGFYLEANVDPLYEFEYENFLARATLEGRAYFAFDEDANYVLAGRVKAGAVAGPSLAEIPPDLLFFAGGGGSVRGYAYRSIGVDDGMGNVTGGRYLLEASVEGRVRFNDQFGAVAFVDGGYVAADTFPGLDQLRLGAGVGIRYYTALGPLRLDVAVPLNKSPGDPDYALYVGIGQSF</sequence>